<protein>
    <submittedName>
        <fullName evidence="12">D-alanyl-D-alanine carboxypeptidase</fullName>
    </submittedName>
</protein>
<dbReference type="Pfam" id="PF00768">
    <property type="entry name" value="Peptidase_S11"/>
    <property type="match status" value="1"/>
</dbReference>
<dbReference type="PRINTS" id="PR00725">
    <property type="entry name" value="DADACBPTASE1"/>
</dbReference>
<proteinExistence type="inferred from homology"/>
<dbReference type="InterPro" id="IPR012338">
    <property type="entry name" value="Beta-lactam/transpept-like"/>
</dbReference>
<feature type="binding site" evidence="8">
    <location>
        <position position="290"/>
    </location>
    <ligand>
        <name>substrate</name>
    </ligand>
</feature>
<organism evidence="12 13">
    <name type="scientific">candidate division WWE3 bacterium</name>
    <dbReference type="NCBI Taxonomy" id="2053526"/>
    <lineage>
        <taxon>Bacteria</taxon>
        <taxon>Katanobacteria</taxon>
    </lineage>
</organism>
<feature type="active site" description="Proton acceptor" evidence="7">
    <location>
        <position position="130"/>
    </location>
</feature>
<keyword evidence="4" id="KW-0133">Cell shape</keyword>
<evidence type="ECO:0000256" key="2">
    <source>
        <dbReference type="ARBA" id="ARBA00022729"/>
    </source>
</evidence>
<keyword evidence="2" id="KW-0732">Signal</keyword>
<dbReference type="GO" id="GO:0009002">
    <property type="term" value="F:serine-type D-Ala-D-Ala carboxypeptidase activity"/>
    <property type="evidence" value="ECO:0007669"/>
    <property type="project" value="InterPro"/>
</dbReference>
<evidence type="ECO:0000256" key="5">
    <source>
        <dbReference type="ARBA" id="ARBA00022984"/>
    </source>
</evidence>
<dbReference type="GO" id="GO:0071555">
    <property type="term" value="P:cell wall organization"/>
    <property type="evidence" value="ECO:0007669"/>
    <property type="project" value="UniProtKB-KW"/>
</dbReference>
<evidence type="ECO:0000256" key="8">
    <source>
        <dbReference type="PIRSR" id="PIRSR618044-2"/>
    </source>
</evidence>
<keyword evidence="10" id="KW-0812">Transmembrane</keyword>
<name>A0A7X9HSE0_UNCKA</name>
<comment type="caution">
    <text evidence="12">The sequence shown here is derived from an EMBL/GenBank/DDBJ whole genome shotgun (WGS) entry which is preliminary data.</text>
</comment>
<feature type="active site" description="Acyl-ester intermediate" evidence="7">
    <location>
        <position position="127"/>
    </location>
</feature>
<evidence type="ECO:0000256" key="7">
    <source>
        <dbReference type="PIRSR" id="PIRSR618044-1"/>
    </source>
</evidence>
<dbReference type="InterPro" id="IPR001967">
    <property type="entry name" value="Peptidase_S11_N"/>
</dbReference>
<evidence type="ECO:0000259" key="11">
    <source>
        <dbReference type="Pfam" id="PF00768"/>
    </source>
</evidence>
<evidence type="ECO:0000313" key="13">
    <source>
        <dbReference type="Proteomes" id="UP000590542"/>
    </source>
</evidence>
<evidence type="ECO:0000256" key="6">
    <source>
        <dbReference type="ARBA" id="ARBA00023316"/>
    </source>
</evidence>
<dbReference type="GO" id="GO:0006508">
    <property type="term" value="P:proteolysis"/>
    <property type="evidence" value="ECO:0007669"/>
    <property type="project" value="InterPro"/>
</dbReference>
<evidence type="ECO:0000256" key="10">
    <source>
        <dbReference type="SAM" id="Phobius"/>
    </source>
</evidence>
<keyword evidence="12" id="KW-0121">Carboxypeptidase</keyword>
<dbReference type="InterPro" id="IPR018044">
    <property type="entry name" value="Peptidase_S11"/>
</dbReference>
<keyword evidence="10" id="KW-0472">Membrane</keyword>
<dbReference type="PANTHER" id="PTHR21581">
    <property type="entry name" value="D-ALANYL-D-ALANINE CARBOXYPEPTIDASE"/>
    <property type="match status" value="1"/>
</dbReference>
<accession>A0A7X9HSE0</accession>
<evidence type="ECO:0000256" key="9">
    <source>
        <dbReference type="RuleBase" id="RU004016"/>
    </source>
</evidence>
<feature type="transmembrane region" description="Helical" evidence="10">
    <location>
        <begin position="36"/>
        <end position="57"/>
    </location>
</feature>
<evidence type="ECO:0000256" key="1">
    <source>
        <dbReference type="ARBA" id="ARBA00007164"/>
    </source>
</evidence>
<dbReference type="PANTHER" id="PTHR21581:SF6">
    <property type="entry name" value="TRAFFICKING PROTEIN PARTICLE COMPLEX SUBUNIT 12"/>
    <property type="match status" value="1"/>
</dbReference>
<dbReference type="SUPFAM" id="SSF56601">
    <property type="entry name" value="beta-lactamase/transpeptidase-like"/>
    <property type="match status" value="1"/>
</dbReference>
<keyword evidence="3" id="KW-0378">Hydrolase</keyword>
<feature type="domain" description="Peptidase S11 D-alanyl-D-alanine carboxypeptidase A N-terminal" evidence="11">
    <location>
        <begin position="95"/>
        <end position="320"/>
    </location>
</feature>
<evidence type="ECO:0000256" key="3">
    <source>
        <dbReference type="ARBA" id="ARBA00022801"/>
    </source>
</evidence>
<dbReference type="Gene3D" id="3.40.710.10">
    <property type="entry name" value="DD-peptidase/beta-lactamase superfamily"/>
    <property type="match status" value="1"/>
</dbReference>
<feature type="active site" evidence="7">
    <location>
        <position position="182"/>
    </location>
</feature>
<dbReference type="GO" id="GO:0008360">
    <property type="term" value="P:regulation of cell shape"/>
    <property type="evidence" value="ECO:0007669"/>
    <property type="project" value="UniProtKB-KW"/>
</dbReference>
<keyword evidence="12" id="KW-0645">Protease</keyword>
<evidence type="ECO:0000313" key="12">
    <source>
        <dbReference type="EMBL" id="NMB91371.1"/>
    </source>
</evidence>
<keyword evidence="10" id="KW-1133">Transmembrane helix</keyword>
<dbReference type="AlphaFoldDB" id="A0A7X9HSE0"/>
<dbReference type="GO" id="GO:0009252">
    <property type="term" value="P:peptidoglycan biosynthetic process"/>
    <property type="evidence" value="ECO:0007669"/>
    <property type="project" value="UniProtKB-KW"/>
</dbReference>
<sequence>MTLSFPRKVILYLVEVGIRVLWVIDKITNFSLRDLLSFLKVFFASVISLIFVLFLVYSYRFDYLKMVAEGLFLSNDPISNSAFISSPIVVRKIPEPQISAKSALAVDRKTNKVLFEKEPSLKVLPASTVKLMTAAVSLDVYKLDEEVEVSRYCSSIEGTKAMLPEGKVFKVSDLISVMLVGSAGDAACTLATFKISEKDFVGLMNKKAKEIGMELTKFSNPVGLENINGGHYSTAWDLYKLAKYATSISFIKDVVGKNNYIISSVDNSFSTTLMNTNKLLWEVPGTIGVKTGTTENAGEVLVYEYKDGIEDVIIVVMGSKDRFGDTKLILNWINNSYSWN</sequence>
<dbReference type="EMBL" id="JAAZNV010000006">
    <property type="protein sequence ID" value="NMB91371.1"/>
    <property type="molecule type" value="Genomic_DNA"/>
</dbReference>
<comment type="similarity">
    <text evidence="1 9">Belongs to the peptidase S11 family.</text>
</comment>
<evidence type="ECO:0000256" key="4">
    <source>
        <dbReference type="ARBA" id="ARBA00022960"/>
    </source>
</evidence>
<dbReference type="Proteomes" id="UP000590542">
    <property type="component" value="Unassembled WGS sequence"/>
</dbReference>
<reference evidence="12 13" key="1">
    <citation type="journal article" date="2020" name="Biotechnol. Biofuels">
        <title>New insights from the biogas microbiome by comprehensive genome-resolved metagenomics of nearly 1600 species originating from multiple anaerobic digesters.</title>
        <authorList>
            <person name="Campanaro S."/>
            <person name="Treu L."/>
            <person name="Rodriguez-R L.M."/>
            <person name="Kovalovszki A."/>
            <person name="Ziels R.M."/>
            <person name="Maus I."/>
            <person name="Zhu X."/>
            <person name="Kougias P.G."/>
            <person name="Basile A."/>
            <person name="Luo G."/>
            <person name="Schluter A."/>
            <person name="Konstantinidis K.T."/>
            <person name="Angelidaki I."/>
        </authorList>
    </citation>
    <scope>NUCLEOTIDE SEQUENCE [LARGE SCALE GENOMIC DNA]</scope>
    <source>
        <strain evidence="12">AS27yjCOA_202</strain>
    </source>
</reference>
<gene>
    <name evidence="12" type="ORF">GYA37_00825</name>
</gene>
<keyword evidence="6" id="KW-0961">Cell wall biogenesis/degradation</keyword>
<keyword evidence="5" id="KW-0573">Peptidoglycan synthesis</keyword>